<dbReference type="Proteomes" id="UP000186817">
    <property type="component" value="Unassembled WGS sequence"/>
</dbReference>
<evidence type="ECO:0000256" key="7">
    <source>
        <dbReference type="SAM" id="Phobius"/>
    </source>
</evidence>
<proteinExistence type="inferred from homology"/>
<accession>A0A1Q9EM03</accession>
<protein>
    <submittedName>
        <fullName evidence="8">Putative E3 ubiquitin-protein ligase HERC1</fullName>
    </submittedName>
</protein>
<comment type="subcellular location">
    <subcellularLocation>
        <location evidence="1">Membrane</location>
        <topology evidence="1">Multi-pass membrane protein</topology>
    </subcellularLocation>
</comment>
<evidence type="ECO:0000256" key="6">
    <source>
        <dbReference type="ARBA" id="ARBA00023136"/>
    </source>
</evidence>
<dbReference type="Gene3D" id="4.10.290.10">
    <property type="entry name" value="Bacteriorhodopsin Fragment"/>
    <property type="match status" value="1"/>
</dbReference>
<dbReference type="AlphaFoldDB" id="A0A1Q9EM03"/>
<dbReference type="InterPro" id="IPR009091">
    <property type="entry name" value="RCC1/BLIP-II"/>
</dbReference>
<dbReference type="Gene3D" id="2.130.10.30">
    <property type="entry name" value="Regulator of chromosome condensation 1/beta-lactamase-inhibitor protein II"/>
    <property type="match status" value="1"/>
</dbReference>
<evidence type="ECO:0000256" key="5">
    <source>
        <dbReference type="ARBA" id="ARBA00022989"/>
    </source>
</evidence>
<dbReference type="PANTHER" id="PTHR22870:SF408">
    <property type="entry name" value="OS09G0560450 PROTEIN"/>
    <property type="match status" value="1"/>
</dbReference>
<dbReference type="Gene3D" id="1.20.1070.10">
    <property type="entry name" value="Rhodopsin 7-helix transmembrane proteins"/>
    <property type="match status" value="1"/>
</dbReference>
<dbReference type="InterPro" id="IPR051210">
    <property type="entry name" value="Ub_ligase/GEF_domain"/>
</dbReference>
<evidence type="ECO:0000256" key="4">
    <source>
        <dbReference type="ARBA" id="ARBA00022737"/>
    </source>
</evidence>
<feature type="transmembrane region" description="Helical" evidence="7">
    <location>
        <begin position="39"/>
        <end position="58"/>
    </location>
</feature>
<dbReference type="SUPFAM" id="SSF50985">
    <property type="entry name" value="RCC1/BLIP-II"/>
    <property type="match status" value="1"/>
</dbReference>
<evidence type="ECO:0000256" key="1">
    <source>
        <dbReference type="ARBA" id="ARBA00004141"/>
    </source>
</evidence>
<dbReference type="Pfam" id="PF01036">
    <property type="entry name" value="Bac_rhodopsin"/>
    <property type="match status" value="1"/>
</dbReference>
<reference evidence="8 9" key="1">
    <citation type="submission" date="2016-02" db="EMBL/GenBank/DDBJ databases">
        <title>Genome analysis of coral dinoflagellate symbionts highlights evolutionary adaptations to a symbiotic lifestyle.</title>
        <authorList>
            <person name="Aranda M."/>
            <person name="Li Y."/>
            <person name="Liew Y.J."/>
            <person name="Baumgarten S."/>
            <person name="Simakov O."/>
            <person name="Wilson M."/>
            <person name="Piel J."/>
            <person name="Ashoor H."/>
            <person name="Bougouffa S."/>
            <person name="Bajic V.B."/>
            <person name="Ryu T."/>
            <person name="Ravasi T."/>
            <person name="Bayer T."/>
            <person name="Micklem G."/>
            <person name="Kim H."/>
            <person name="Bhak J."/>
            <person name="Lajeunesse T.C."/>
            <person name="Voolstra C.R."/>
        </authorList>
    </citation>
    <scope>NUCLEOTIDE SEQUENCE [LARGE SCALE GENOMIC DNA]</scope>
    <source>
        <strain evidence="8 9">CCMP2467</strain>
    </source>
</reference>
<keyword evidence="4" id="KW-0677">Repeat</keyword>
<name>A0A1Q9EM03_SYMMI</name>
<evidence type="ECO:0000313" key="8">
    <source>
        <dbReference type="EMBL" id="OLQ08381.1"/>
    </source>
</evidence>
<dbReference type="GO" id="GO:0016020">
    <property type="term" value="C:membrane"/>
    <property type="evidence" value="ECO:0007669"/>
    <property type="project" value="UniProtKB-SubCell"/>
</dbReference>
<evidence type="ECO:0000313" key="9">
    <source>
        <dbReference type="Proteomes" id="UP000186817"/>
    </source>
</evidence>
<organism evidence="8 9">
    <name type="scientific">Symbiodinium microadriaticum</name>
    <name type="common">Dinoflagellate</name>
    <name type="synonym">Zooxanthella microadriatica</name>
    <dbReference type="NCBI Taxonomy" id="2951"/>
    <lineage>
        <taxon>Eukaryota</taxon>
        <taxon>Sar</taxon>
        <taxon>Alveolata</taxon>
        <taxon>Dinophyceae</taxon>
        <taxon>Suessiales</taxon>
        <taxon>Symbiodiniaceae</taxon>
        <taxon>Symbiodinium</taxon>
    </lineage>
</organism>
<dbReference type="PANTHER" id="PTHR22870">
    <property type="entry name" value="REGULATOR OF CHROMOSOME CONDENSATION"/>
    <property type="match status" value="1"/>
</dbReference>
<keyword evidence="5 7" id="KW-1133">Transmembrane helix</keyword>
<evidence type="ECO:0000256" key="3">
    <source>
        <dbReference type="ARBA" id="ARBA00022692"/>
    </source>
</evidence>
<sequence>MVLDRRSRVVEERWLATCPIMQLKLVVLAGARVPAYRRFMMPLLSVAVLLCGTASMFTGDALRFAWYGFGLCFAVIMFYHNSLQISENSEGEEIAWYLLKTLHSGLDETVLTLSRRAQIALGAGKGRLLDSSGVVLDGTQTIINSGIQNGSSLTLHVHGLRVQATQCAFAAILGDGSVVTWGSAGFGGGGDSSAVQGQLENVQHIQASYHAFAAILGDGSVVTWGDANSGGDSSSVQGQLTNVQQIQASERAFAAILGDGSVVTWGDASYGGNSSAVHGQLKTVQQIQASAGAFAAILGDGSVVTWGGANYGGDSSAVQGQLKDVQQIQASAGAFAAILGDGSVVTWGDASYGGDSSSVQGQLKDVQQIQASYHAFAAILGDGSVVTWGDAVYGGDSSESFFHGDSDFRKLSLLLVWTWFPFPIWFTVSVEGFGLIKDPFVIEMGWVLLNVVSKFSFIVLLQRMKMVHQNKMEAARQLYGLPPGDAATEHDLQTYSQQDFAGKPVSPRGGLNPTDFGLGHGEEAGSESKLVELVAETMVTMNLGTHSNRMMKLLVDSGISNTAVLERLNQDRCMDLNLPWALISSIQKRWTTEKMSHLSLRPLEALELALVFALWVGSNAGTPVNSGSQRPMLDLGCQQFFLGHVYRLVTQVGSNAGTPVNSGSQRPMLDLGAFDEQITAAAYRAVYPLHEEMLSEFKAVKEDLARPRERMVTLLQTVNACQVLLHKLDSAQEAVLQKVDAQKASTDQLSNSYSSLHGFITGVQDSTKQALVDTVNTSSNVLLQKLDSTQQDLLKQSHESHVLLQGVATTQTSMAEKFADGHEMTSRQLMDIDGALRRKLTETEESVAKCCTDSAEKLLGSLRENLTTLSDQGTAIVEKVQRSATVQEERVTDIRRHNMMIMDILNGTQETTHKSLECIQNFTRAELLRDPAAQLETSVREVLFRQMGKLKESLLGEGSADDQGLNLKEAGSESKLVELVAETMVHQNKMEAARQLYGLPPGDAATEHDLQTYSQQDFAGLDMGWGQHPPFVFYLQWARDRCMDLNLPWALISSIQKRWTTEKMNMGQDQGGLVEKEGVLILLLPLPFLILAFCKA</sequence>
<dbReference type="InterPro" id="IPR001425">
    <property type="entry name" value="Arc/bac/fun_rhodopsins"/>
</dbReference>
<keyword evidence="9" id="KW-1185">Reference proteome</keyword>
<keyword evidence="6 7" id="KW-0472">Membrane</keyword>
<keyword evidence="3 7" id="KW-0812">Transmembrane</keyword>
<comment type="similarity">
    <text evidence="2">Belongs to the archaeal/bacterial/fungal opsin family.</text>
</comment>
<dbReference type="SUPFAM" id="SSF81321">
    <property type="entry name" value="Family A G protein-coupled receptor-like"/>
    <property type="match status" value="2"/>
</dbReference>
<evidence type="ECO:0000256" key="2">
    <source>
        <dbReference type="ARBA" id="ARBA00008130"/>
    </source>
</evidence>
<gene>
    <name evidence="8" type="primary">HERC1</name>
    <name evidence="8" type="ORF">AK812_SmicGene8133</name>
</gene>
<dbReference type="EMBL" id="LSRX01000119">
    <property type="protein sequence ID" value="OLQ08381.1"/>
    <property type="molecule type" value="Genomic_DNA"/>
</dbReference>
<comment type="caution">
    <text evidence="8">The sequence shown here is derived from an EMBL/GenBank/DDBJ whole genome shotgun (WGS) entry which is preliminary data.</text>
</comment>